<dbReference type="EMBL" id="CM029047">
    <property type="protein sequence ID" value="KAG2581045.1"/>
    <property type="molecule type" value="Genomic_DNA"/>
</dbReference>
<evidence type="ECO:0000256" key="3">
    <source>
        <dbReference type="ARBA" id="ARBA00006728"/>
    </source>
</evidence>
<feature type="compositionally biased region" description="Low complexity" evidence="11">
    <location>
        <begin position="30"/>
        <end position="40"/>
    </location>
</feature>
<evidence type="ECO:0000256" key="8">
    <source>
        <dbReference type="ARBA" id="ARBA00023242"/>
    </source>
</evidence>
<comment type="function">
    <text evidence="1 10">Aux/IAA proteins are short-lived transcriptional factors that function as repressors of early auxin response genes at low auxin concentrations.</text>
</comment>
<evidence type="ECO:0000256" key="11">
    <source>
        <dbReference type="SAM" id="MobiDB-lite"/>
    </source>
</evidence>
<evidence type="ECO:0000256" key="2">
    <source>
        <dbReference type="ARBA" id="ARBA00004123"/>
    </source>
</evidence>
<comment type="subunit">
    <text evidence="4 10">Homodimers and heterodimers.</text>
</comment>
<protein>
    <recommendedName>
        <fullName evidence="10">Auxin-responsive protein</fullName>
    </recommendedName>
</protein>
<feature type="compositionally biased region" description="Basic and acidic residues" evidence="11">
    <location>
        <begin position="240"/>
        <end position="265"/>
    </location>
</feature>
<dbReference type="Pfam" id="PF02309">
    <property type="entry name" value="AUX_IAA"/>
    <property type="match status" value="1"/>
</dbReference>
<evidence type="ECO:0000313" key="13">
    <source>
        <dbReference type="EMBL" id="KAG2581045.1"/>
    </source>
</evidence>
<dbReference type="PANTHER" id="PTHR31734">
    <property type="entry name" value="AUXIN-RESPONSIVE PROTEIN IAA17"/>
    <property type="match status" value="1"/>
</dbReference>
<dbReference type="InterPro" id="IPR003311">
    <property type="entry name" value="AUX_IAA"/>
</dbReference>
<feature type="region of interest" description="Disordered" evidence="11">
    <location>
        <begin position="201"/>
        <end position="265"/>
    </location>
</feature>
<comment type="caution">
    <text evidence="13">The sequence shown here is derived from an EMBL/GenBank/DDBJ whole genome shotgun (WGS) entry which is preliminary data.</text>
</comment>
<organism evidence="13 14">
    <name type="scientific">Panicum virgatum</name>
    <name type="common">Blackwell switchgrass</name>
    <dbReference type="NCBI Taxonomy" id="38727"/>
    <lineage>
        <taxon>Eukaryota</taxon>
        <taxon>Viridiplantae</taxon>
        <taxon>Streptophyta</taxon>
        <taxon>Embryophyta</taxon>
        <taxon>Tracheophyta</taxon>
        <taxon>Spermatophyta</taxon>
        <taxon>Magnoliopsida</taxon>
        <taxon>Liliopsida</taxon>
        <taxon>Poales</taxon>
        <taxon>Poaceae</taxon>
        <taxon>PACMAD clade</taxon>
        <taxon>Panicoideae</taxon>
        <taxon>Panicodae</taxon>
        <taxon>Paniceae</taxon>
        <taxon>Panicinae</taxon>
        <taxon>Panicum</taxon>
        <taxon>Panicum sect. Hiantes</taxon>
    </lineage>
</organism>
<feature type="compositionally biased region" description="Basic and acidic residues" evidence="11">
    <location>
        <begin position="12"/>
        <end position="21"/>
    </location>
</feature>
<dbReference type="InterPro" id="IPR053793">
    <property type="entry name" value="PB1-like"/>
</dbReference>
<feature type="domain" description="PB1" evidence="12">
    <location>
        <begin position="117"/>
        <end position="218"/>
    </location>
</feature>
<dbReference type="GO" id="GO:0005634">
    <property type="term" value="C:nucleus"/>
    <property type="evidence" value="ECO:0007669"/>
    <property type="project" value="UniProtKB-SubCell"/>
</dbReference>
<evidence type="ECO:0000256" key="1">
    <source>
        <dbReference type="ARBA" id="ARBA00002159"/>
    </source>
</evidence>
<evidence type="ECO:0000256" key="6">
    <source>
        <dbReference type="ARBA" id="ARBA00023015"/>
    </source>
</evidence>
<keyword evidence="9 10" id="KW-0927">Auxin signaling pathway</keyword>
<dbReference type="PROSITE" id="PS51745">
    <property type="entry name" value="PB1"/>
    <property type="match status" value="1"/>
</dbReference>
<dbReference type="Gene3D" id="3.10.20.90">
    <property type="entry name" value="Phosphatidylinositol 3-kinase Catalytic Subunit, Chain A, domain 1"/>
    <property type="match status" value="1"/>
</dbReference>
<evidence type="ECO:0000256" key="10">
    <source>
        <dbReference type="RuleBase" id="RU004549"/>
    </source>
</evidence>
<accession>A0A8T0R7J1</accession>
<evidence type="ECO:0000256" key="4">
    <source>
        <dbReference type="ARBA" id="ARBA00011726"/>
    </source>
</evidence>
<keyword evidence="14" id="KW-1185">Reference proteome</keyword>
<evidence type="ECO:0000256" key="9">
    <source>
        <dbReference type="ARBA" id="ARBA00023294"/>
    </source>
</evidence>
<feature type="region of interest" description="Disordered" evidence="11">
    <location>
        <begin position="1"/>
        <end position="80"/>
    </location>
</feature>
<evidence type="ECO:0000313" key="14">
    <source>
        <dbReference type="Proteomes" id="UP000823388"/>
    </source>
</evidence>
<dbReference type="AlphaFoldDB" id="A0A8T0R7J1"/>
<evidence type="ECO:0000256" key="7">
    <source>
        <dbReference type="ARBA" id="ARBA00023163"/>
    </source>
</evidence>
<keyword evidence="7 10" id="KW-0804">Transcription</keyword>
<sequence length="265" mass="29500">MKSSSAAPRLRLKPEQARDGSKMQGGGLSSGLELRLGISSDNGGDGPWLGVGTHPWSLASRQEKAALEQAQQRPPPQPVGWPPVGAFRKSHLALAGTKAAEEPSKEKRCSGERPAASLFVKVNLEGCAVGRKVDLRAHRGYASLSRALQGMFHGFLSGQDSGHPSPCLAWWDRVDDHRHEIYRVSFIFRWPVLEDRRQRRRRRGAGEEEQDEGVVHPAVRGQRGRPDARRRRAMGAVHGFGEEALHRTGPQEELAREREDRRELR</sequence>
<reference evidence="13" key="1">
    <citation type="submission" date="2020-05" db="EMBL/GenBank/DDBJ databases">
        <title>WGS assembly of Panicum virgatum.</title>
        <authorList>
            <person name="Lovell J.T."/>
            <person name="Jenkins J."/>
            <person name="Shu S."/>
            <person name="Juenger T.E."/>
            <person name="Schmutz J."/>
        </authorList>
    </citation>
    <scope>NUCLEOTIDE SEQUENCE</scope>
    <source>
        <strain evidence="13">AP13</strain>
    </source>
</reference>
<evidence type="ECO:0000259" key="12">
    <source>
        <dbReference type="PROSITE" id="PS51745"/>
    </source>
</evidence>
<gene>
    <name evidence="13" type="ORF">PVAP13_6KG006700</name>
</gene>
<comment type="similarity">
    <text evidence="3 10">Belongs to the Aux/IAA family.</text>
</comment>
<proteinExistence type="inferred from homology"/>
<keyword evidence="8 10" id="KW-0539">Nucleus</keyword>
<dbReference type="GO" id="GO:0006355">
    <property type="term" value="P:regulation of DNA-templated transcription"/>
    <property type="evidence" value="ECO:0007669"/>
    <property type="project" value="InterPro"/>
</dbReference>
<keyword evidence="5 10" id="KW-0678">Repressor</keyword>
<comment type="subcellular location">
    <subcellularLocation>
        <location evidence="2 10">Nucleus</location>
    </subcellularLocation>
</comment>
<evidence type="ECO:0000256" key="5">
    <source>
        <dbReference type="ARBA" id="ARBA00022491"/>
    </source>
</evidence>
<name>A0A8T0R7J1_PANVG</name>
<dbReference type="PANTHER" id="PTHR31734:SF120">
    <property type="entry name" value="AUXIN-RESPONSIVE PROTEIN IAA25"/>
    <property type="match status" value="1"/>
</dbReference>
<dbReference type="InterPro" id="IPR033389">
    <property type="entry name" value="AUX/IAA_dom"/>
</dbReference>
<dbReference type="Proteomes" id="UP000823388">
    <property type="component" value="Chromosome 6K"/>
</dbReference>
<keyword evidence="6 10" id="KW-0805">Transcription regulation</keyword>
<dbReference type="GO" id="GO:0009734">
    <property type="term" value="P:auxin-activated signaling pathway"/>
    <property type="evidence" value="ECO:0007669"/>
    <property type="project" value="UniProtKB-UniRule"/>
</dbReference>